<keyword evidence="4" id="KW-1185">Reference proteome</keyword>
<dbReference type="AlphaFoldDB" id="A0A218XVF2"/>
<dbReference type="PANTHER" id="PTHR35495">
    <property type="entry name" value="OS06G0679600 PROTEIN"/>
    <property type="match status" value="1"/>
</dbReference>
<organism evidence="1 3">
    <name type="scientific">Punica granatum</name>
    <name type="common">Pomegranate</name>
    <dbReference type="NCBI Taxonomy" id="22663"/>
    <lineage>
        <taxon>Eukaryota</taxon>
        <taxon>Viridiplantae</taxon>
        <taxon>Streptophyta</taxon>
        <taxon>Embryophyta</taxon>
        <taxon>Tracheophyta</taxon>
        <taxon>Spermatophyta</taxon>
        <taxon>Magnoliopsida</taxon>
        <taxon>eudicotyledons</taxon>
        <taxon>Gunneridae</taxon>
        <taxon>Pentapetalae</taxon>
        <taxon>rosids</taxon>
        <taxon>malvids</taxon>
        <taxon>Myrtales</taxon>
        <taxon>Lythraceae</taxon>
        <taxon>Punica</taxon>
    </lineage>
</organism>
<dbReference type="Proteomes" id="UP000233551">
    <property type="component" value="Unassembled WGS sequence"/>
</dbReference>
<reference evidence="1" key="2">
    <citation type="submission" date="2017-06" db="EMBL/GenBank/DDBJ databases">
        <title>The pomegranate genome and the genomics of punicalagin biosynthesis.</title>
        <authorList>
            <person name="Xu C."/>
        </authorList>
    </citation>
    <scope>NUCLEOTIDE SEQUENCE [LARGE SCALE GENOMIC DNA]</scope>
    <source>
        <tissue evidence="1">Fresh leaf</tissue>
    </source>
</reference>
<evidence type="ECO:0000313" key="1">
    <source>
        <dbReference type="EMBL" id="OWM88768.1"/>
    </source>
</evidence>
<sequence>MKAFRRSTEASSYHRYLKPGALAQLRDSRISARSHKLSDSLSQLSVSRLIRSPVQTQLPAAAVLDRVPPFVTYSFGPRYLKRKKLVAARSVNLPSIEISSSDSLMSLLGGDAVAAH</sequence>
<protein>
    <submittedName>
        <fullName evidence="1">Uncharacterized protein</fullName>
    </submittedName>
</protein>
<reference evidence="2 4" key="3">
    <citation type="submission" date="2017-11" db="EMBL/GenBank/DDBJ databases">
        <title>De-novo sequencing of pomegranate (Punica granatum L.) genome.</title>
        <authorList>
            <person name="Akparov Z."/>
            <person name="Amiraslanov A."/>
            <person name="Hajiyeva S."/>
            <person name="Abbasov M."/>
            <person name="Kaur K."/>
            <person name="Hamwieh A."/>
            <person name="Solovyev V."/>
            <person name="Salamov A."/>
            <person name="Braich B."/>
            <person name="Kosarev P."/>
            <person name="Mahmoud A."/>
            <person name="Hajiyev E."/>
            <person name="Babayeva S."/>
            <person name="Izzatullayeva V."/>
            <person name="Mammadov A."/>
            <person name="Mammadov A."/>
            <person name="Sharifova S."/>
            <person name="Ojaghi J."/>
            <person name="Eynullazada K."/>
            <person name="Bayramov B."/>
            <person name="Abdulazimova A."/>
            <person name="Shahmuradov I."/>
        </authorList>
    </citation>
    <scope>NUCLEOTIDE SEQUENCE [LARGE SCALE GENOMIC DNA]</scope>
    <source>
        <strain evidence="2">AG2017</strain>
        <strain evidence="4">cv. AG2017</strain>
        <tissue evidence="2">Leaf</tissue>
    </source>
</reference>
<reference evidence="3" key="1">
    <citation type="journal article" date="2017" name="Plant J.">
        <title>The pomegranate (Punica granatum L.) genome and the genomics of punicalagin biosynthesis.</title>
        <authorList>
            <person name="Qin G."/>
            <person name="Xu C."/>
            <person name="Ming R."/>
            <person name="Tang H."/>
            <person name="Guyot R."/>
            <person name="Kramer E.M."/>
            <person name="Hu Y."/>
            <person name="Yi X."/>
            <person name="Qi Y."/>
            <person name="Xu X."/>
            <person name="Gao Z."/>
            <person name="Pan H."/>
            <person name="Jian J."/>
            <person name="Tian Y."/>
            <person name="Yue Z."/>
            <person name="Xu Y."/>
        </authorList>
    </citation>
    <scope>NUCLEOTIDE SEQUENCE [LARGE SCALE GENOMIC DNA]</scope>
    <source>
        <strain evidence="3">cv. Dabenzi</strain>
    </source>
</reference>
<proteinExistence type="predicted"/>
<evidence type="ECO:0000313" key="3">
    <source>
        <dbReference type="Proteomes" id="UP000197138"/>
    </source>
</evidence>
<dbReference type="EMBL" id="PGOL01001659">
    <property type="protein sequence ID" value="PKI55840.1"/>
    <property type="molecule type" value="Genomic_DNA"/>
</dbReference>
<dbReference type="Proteomes" id="UP000197138">
    <property type="component" value="Unassembled WGS sequence"/>
</dbReference>
<dbReference type="OrthoDB" id="1924680at2759"/>
<dbReference type="EMBL" id="MTKT01000790">
    <property type="protein sequence ID" value="OWM88768.1"/>
    <property type="molecule type" value="Genomic_DNA"/>
</dbReference>
<dbReference type="GeneID" id="116213036"/>
<dbReference type="PANTHER" id="PTHR35495:SF1">
    <property type="entry name" value="OS06G0679600 PROTEIN"/>
    <property type="match status" value="1"/>
</dbReference>
<gene>
    <name evidence="1" type="ORF">CDL15_Pgr002535</name>
    <name evidence="2" type="ORF">CRG98_023721</name>
</gene>
<evidence type="ECO:0000313" key="4">
    <source>
        <dbReference type="Proteomes" id="UP000233551"/>
    </source>
</evidence>
<comment type="caution">
    <text evidence="1">The sequence shown here is derived from an EMBL/GenBank/DDBJ whole genome shotgun (WGS) entry which is preliminary data.</text>
</comment>
<evidence type="ECO:0000313" key="2">
    <source>
        <dbReference type="EMBL" id="PKI55840.1"/>
    </source>
</evidence>
<accession>A0A218XVF2</accession>
<name>A0A218XVF2_PUNGR</name>
<dbReference type="STRING" id="22663.A0A218XVF2"/>